<feature type="transmembrane region" description="Helical" evidence="1">
    <location>
        <begin position="244"/>
        <end position="267"/>
    </location>
</feature>
<gene>
    <name evidence="2" type="ORF">ERS132406_01816</name>
</gene>
<proteinExistence type="predicted"/>
<reference evidence="2 3" key="1">
    <citation type="submission" date="2016-02" db="EMBL/GenBank/DDBJ databases">
        <authorList>
            <consortium name="Pathogen Informatics"/>
        </authorList>
    </citation>
    <scope>NUCLEOTIDE SEQUENCE [LARGE SCALE GENOMIC DNA]</scope>
    <source>
        <strain evidence="2 3">LSS44</strain>
    </source>
</reference>
<dbReference type="Proteomes" id="UP000072083">
    <property type="component" value="Unassembled WGS sequence"/>
</dbReference>
<dbReference type="RefSeq" id="WP_044758481.1">
    <property type="nucleotide sequence ID" value="NZ_CEEJ01000012.1"/>
</dbReference>
<feature type="transmembrane region" description="Helical" evidence="1">
    <location>
        <begin position="53"/>
        <end position="76"/>
    </location>
</feature>
<feature type="transmembrane region" description="Helical" evidence="1">
    <location>
        <begin position="88"/>
        <end position="107"/>
    </location>
</feature>
<dbReference type="AlphaFoldDB" id="A0A0Z8HD53"/>
<feature type="transmembrane region" description="Helical" evidence="1">
    <location>
        <begin position="123"/>
        <end position="141"/>
    </location>
</feature>
<dbReference type="EMBL" id="FIGZ01000023">
    <property type="protein sequence ID" value="CYV14951.1"/>
    <property type="molecule type" value="Genomic_DNA"/>
</dbReference>
<feature type="transmembrane region" description="Helical" evidence="1">
    <location>
        <begin position="20"/>
        <end position="41"/>
    </location>
</feature>
<accession>A0A0Z8HD53</accession>
<feature type="transmembrane region" description="Helical" evidence="1">
    <location>
        <begin position="190"/>
        <end position="208"/>
    </location>
</feature>
<evidence type="ECO:0000313" key="2">
    <source>
        <dbReference type="EMBL" id="CYV14951.1"/>
    </source>
</evidence>
<keyword evidence="1" id="KW-1133">Transmembrane helix</keyword>
<keyword evidence="1" id="KW-0812">Transmembrane</keyword>
<sequence>MFRLIINIIFSLILVMGAKYSTLPITCIIVTDIVLMGFSFYNFYRIKRSKCSVVFIEDILRVWVLFIISIVIINFFKLPLKSANFQSFSIVGISVIYMFAIIFWYISRIPNIGVPRLYKIKDPIWIALSLYICILLLSIFGKINLGAITFFSSLLAVVYHICSKELWLLSDLSLKEYEENLAKTVYRLKLFLTSLLPIIFLSLSLFSLSNNPQDGEKLDKVVLLTRETVPKSYFQYLEIGEYRLIFIAVTVFMMLIGYMLLSFFYPLNTRFNKLISKWYSVDYDKGTKVFTEAFFEELIRNILTHKTLQSYNKPFLTNKVIADIHRTVKKELEKKISSEYLYILEQVEVKEIYNTHSDKKYFRFKLLFYFPFQNNNKDVVFFCVVDEKINRGKLEYYLQF</sequence>
<evidence type="ECO:0000313" key="3">
    <source>
        <dbReference type="Proteomes" id="UP000072083"/>
    </source>
</evidence>
<organism evidence="2 3">
    <name type="scientific">Streptococcus suis</name>
    <dbReference type="NCBI Taxonomy" id="1307"/>
    <lineage>
        <taxon>Bacteria</taxon>
        <taxon>Bacillati</taxon>
        <taxon>Bacillota</taxon>
        <taxon>Bacilli</taxon>
        <taxon>Lactobacillales</taxon>
        <taxon>Streptococcaceae</taxon>
        <taxon>Streptococcus</taxon>
    </lineage>
</organism>
<name>A0A0Z8HD53_STRSU</name>
<evidence type="ECO:0000256" key="1">
    <source>
        <dbReference type="SAM" id="Phobius"/>
    </source>
</evidence>
<keyword evidence="1" id="KW-0472">Membrane</keyword>
<protein>
    <submittedName>
        <fullName evidence="2">Uncharacterized protein</fullName>
    </submittedName>
</protein>